<reference evidence="2" key="1">
    <citation type="submission" date="2016-10" db="EMBL/GenBank/DDBJ databases">
        <title>Sequence of Gallionella enrichment culture.</title>
        <authorList>
            <person name="Poehlein A."/>
            <person name="Muehling M."/>
            <person name="Daniel R."/>
        </authorList>
    </citation>
    <scope>NUCLEOTIDE SEQUENCE</scope>
</reference>
<accession>A0A1J5Q4I6</accession>
<evidence type="ECO:0000313" key="2">
    <source>
        <dbReference type="EMBL" id="OIQ78202.1"/>
    </source>
</evidence>
<feature type="compositionally biased region" description="Basic and acidic residues" evidence="1">
    <location>
        <begin position="135"/>
        <end position="153"/>
    </location>
</feature>
<comment type="caution">
    <text evidence="2">The sequence shown here is derived from an EMBL/GenBank/DDBJ whole genome shotgun (WGS) entry which is preliminary data.</text>
</comment>
<protein>
    <submittedName>
        <fullName evidence="2">Uncharacterized protein</fullName>
    </submittedName>
</protein>
<dbReference type="AlphaFoldDB" id="A0A1J5Q4I6"/>
<feature type="compositionally biased region" description="Basic and acidic residues" evidence="1">
    <location>
        <begin position="42"/>
        <end position="78"/>
    </location>
</feature>
<gene>
    <name evidence="2" type="ORF">GALL_401020</name>
</gene>
<name>A0A1J5Q4I6_9ZZZZ</name>
<evidence type="ECO:0000256" key="1">
    <source>
        <dbReference type="SAM" id="MobiDB-lite"/>
    </source>
</evidence>
<feature type="compositionally biased region" description="Basic and acidic residues" evidence="1">
    <location>
        <begin position="89"/>
        <end position="102"/>
    </location>
</feature>
<dbReference type="EMBL" id="MLJW01001449">
    <property type="protein sequence ID" value="OIQ78202.1"/>
    <property type="molecule type" value="Genomic_DNA"/>
</dbReference>
<feature type="compositionally biased region" description="Basic and acidic residues" evidence="1">
    <location>
        <begin position="162"/>
        <end position="171"/>
    </location>
</feature>
<proteinExistence type="predicted"/>
<organism evidence="2">
    <name type="scientific">mine drainage metagenome</name>
    <dbReference type="NCBI Taxonomy" id="410659"/>
    <lineage>
        <taxon>unclassified sequences</taxon>
        <taxon>metagenomes</taxon>
        <taxon>ecological metagenomes</taxon>
    </lineage>
</organism>
<sequence length="187" mass="20289">MHATQVVAGSVHPEGGVVRGGRACAAGSCVGVAAQPAAGDLEIDHVRPHGDVDGATERLRPGEEAERVPDRRGDRADRPSTPADGLDVVGERDLARTTRDGRTERVAVRQLDRRALAELEPAQLRAMARCWRDVHRDPSRQPDAQGLRDDRAAHLKVPMRTEVLDRGGDGGDHDEDDQQRTGTRQVL</sequence>
<feature type="region of interest" description="Disordered" evidence="1">
    <location>
        <begin position="135"/>
        <end position="187"/>
    </location>
</feature>
<feature type="region of interest" description="Disordered" evidence="1">
    <location>
        <begin position="41"/>
        <end position="102"/>
    </location>
</feature>